<dbReference type="EMBL" id="SMYL01000002">
    <property type="protein sequence ID" value="TDK67597.1"/>
    <property type="molecule type" value="Genomic_DNA"/>
</dbReference>
<proteinExistence type="inferred from homology"/>
<dbReference type="AlphaFoldDB" id="A0A4R5W6M9"/>
<protein>
    <recommendedName>
        <fullName evidence="3">Molybdopterin synthase sulfur carrier subunit</fullName>
    </recommendedName>
</protein>
<dbReference type="InterPro" id="IPR003749">
    <property type="entry name" value="ThiS/MoaD-like"/>
</dbReference>
<dbReference type="Gene3D" id="3.10.20.30">
    <property type="match status" value="1"/>
</dbReference>
<dbReference type="GO" id="GO:1990133">
    <property type="term" value="C:molybdopterin adenylyltransferase complex"/>
    <property type="evidence" value="ECO:0007669"/>
    <property type="project" value="TreeGrafter"/>
</dbReference>
<name>A0A4R5W6M9_9BURK</name>
<dbReference type="CDD" id="cd00754">
    <property type="entry name" value="Ubl_MoaD"/>
    <property type="match status" value="1"/>
</dbReference>
<dbReference type="Pfam" id="PF02597">
    <property type="entry name" value="ThiS"/>
    <property type="match status" value="1"/>
</dbReference>
<dbReference type="GO" id="GO:0000166">
    <property type="term" value="F:nucleotide binding"/>
    <property type="evidence" value="ECO:0007669"/>
    <property type="project" value="UniProtKB-KW"/>
</dbReference>
<dbReference type="InterPro" id="IPR016155">
    <property type="entry name" value="Mopterin_synth/thiamin_S_b"/>
</dbReference>
<accession>A0A4R5W6M9</accession>
<keyword evidence="5" id="KW-1185">Reference proteome</keyword>
<keyword evidence="1" id="KW-0547">Nucleotide-binding</keyword>
<dbReference type="InterPro" id="IPR044672">
    <property type="entry name" value="MOCS2A"/>
</dbReference>
<reference evidence="4 5" key="1">
    <citation type="submission" date="2019-03" db="EMBL/GenBank/DDBJ databases">
        <title>Sapientia aquatica gen. nov., sp. nov., isolated from a crater lake.</title>
        <authorList>
            <person name="Felfoldi T."/>
            <person name="Szabo A."/>
            <person name="Toth E."/>
            <person name="Schumann P."/>
            <person name="Keki Z."/>
            <person name="Marialigeti K."/>
            <person name="Mathe I."/>
        </authorList>
    </citation>
    <scope>NUCLEOTIDE SEQUENCE [LARGE SCALE GENOMIC DNA]</scope>
    <source>
        <strain evidence="4 5">SA-152</strain>
    </source>
</reference>
<organism evidence="4 5">
    <name type="scientific">Sapientia aquatica</name>
    <dbReference type="NCBI Taxonomy" id="1549640"/>
    <lineage>
        <taxon>Bacteria</taxon>
        <taxon>Pseudomonadati</taxon>
        <taxon>Pseudomonadota</taxon>
        <taxon>Betaproteobacteria</taxon>
        <taxon>Burkholderiales</taxon>
        <taxon>Oxalobacteraceae</taxon>
        <taxon>Sapientia</taxon>
    </lineage>
</organism>
<dbReference type="OrthoDB" id="9801945at2"/>
<dbReference type="SUPFAM" id="SSF54285">
    <property type="entry name" value="MoaD/ThiS"/>
    <property type="match status" value="1"/>
</dbReference>
<sequence length="85" mass="9344">MKINLRFFASLREQLGISDEIVSVPAEVKNVGQVRAWLIERGGIWAESLALSRNLRAAVQHEMCDETAEISDGDEVAFFPPVTGG</sequence>
<dbReference type="RefSeq" id="WP_133327004.1">
    <property type="nucleotide sequence ID" value="NZ_SMYL01000002.1"/>
</dbReference>
<dbReference type="Proteomes" id="UP000294829">
    <property type="component" value="Unassembled WGS sequence"/>
</dbReference>
<evidence type="ECO:0000256" key="2">
    <source>
        <dbReference type="ARBA" id="ARBA00024200"/>
    </source>
</evidence>
<evidence type="ECO:0000256" key="3">
    <source>
        <dbReference type="ARBA" id="ARBA00024247"/>
    </source>
</evidence>
<dbReference type="GO" id="GO:0006777">
    <property type="term" value="P:Mo-molybdopterin cofactor biosynthetic process"/>
    <property type="evidence" value="ECO:0007669"/>
    <property type="project" value="InterPro"/>
</dbReference>
<evidence type="ECO:0000313" key="4">
    <source>
        <dbReference type="EMBL" id="TDK67597.1"/>
    </source>
</evidence>
<evidence type="ECO:0000256" key="1">
    <source>
        <dbReference type="ARBA" id="ARBA00022741"/>
    </source>
</evidence>
<evidence type="ECO:0000313" key="5">
    <source>
        <dbReference type="Proteomes" id="UP000294829"/>
    </source>
</evidence>
<dbReference type="NCBIfam" id="TIGR01682">
    <property type="entry name" value="moaD"/>
    <property type="match status" value="1"/>
</dbReference>
<gene>
    <name evidence="4" type="primary">moaD</name>
    <name evidence="4" type="ORF">E2I14_07580</name>
</gene>
<comment type="caution">
    <text evidence="4">The sequence shown here is derived from an EMBL/GenBank/DDBJ whole genome shotgun (WGS) entry which is preliminary data.</text>
</comment>
<dbReference type="InterPro" id="IPR012675">
    <property type="entry name" value="Beta-grasp_dom_sf"/>
</dbReference>
<comment type="similarity">
    <text evidence="2">Belongs to the MoaD family.</text>
</comment>
<dbReference type="PANTHER" id="PTHR33359:SF1">
    <property type="entry name" value="MOLYBDOPTERIN SYNTHASE SULFUR CARRIER SUBUNIT"/>
    <property type="match status" value="1"/>
</dbReference>
<dbReference type="PANTHER" id="PTHR33359">
    <property type="entry name" value="MOLYBDOPTERIN SYNTHASE SULFUR CARRIER SUBUNIT"/>
    <property type="match status" value="1"/>
</dbReference>